<name>A0A4Y2NLJ8_ARAVE</name>
<proteinExistence type="predicted"/>
<dbReference type="AlphaFoldDB" id="A0A4Y2NLJ8"/>
<evidence type="ECO:0000313" key="1">
    <source>
        <dbReference type="EMBL" id="GBN40395.1"/>
    </source>
</evidence>
<protein>
    <submittedName>
        <fullName evidence="1">Uncharacterized protein</fullName>
    </submittedName>
</protein>
<sequence>MDLSHSSHRKYNTTMAGLLQNGHNTDLVRFDSELSVVSLSYSFFSNDARKMSRPAGTFGKQPGRGREMVFEYLYCIACSFRTIFLFLCYVLELTSERCDATGWKNKCDEKGKRCRLVICMGYQISVRQSIYLCCGLMLTCGAINQQCGFFLPSAGPSSKEANEHDPFDGDPDIQILKCREFSINGWEGRWLKEFSLPRLKWVFQGCGF</sequence>
<dbReference type="EMBL" id="BGPR01128750">
    <property type="protein sequence ID" value="GBN40395.1"/>
    <property type="molecule type" value="Genomic_DNA"/>
</dbReference>
<reference evidence="1 2" key="1">
    <citation type="journal article" date="2019" name="Sci. Rep.">
        <title>Orb-weaving spider Araneus ventricosus genome elucidates the spidroin gene catalogue.</title>
        <authorList>
            <person name="Kono N."/>
            <person name="Nakamura H."/>
            <person name="Ohtoshi R."/>
            <person name="Moran D.A.P."/>
            <person name="Shinohara A."/>
            <person name="Yoshida Y."/>
            <person name="Fujiwara M."/>
            <person name="Mori M."/>
            <person name="Tomita M."/>
            <person name="Arakawa K."/>
        </authorList>
    </citation>
    <scope>NUCLEOTIDE SEQUENCE [LARGE SCALE GENOMIC DNA]</scope>
</reference>
<organism evidence="1 2">
    <name type="scientific">Araneus ventricosus</name>
    <name type="common">Orbweaver spider</name>
    <name type="synonym">Epeira ventricosa</name>
    <dbReference type="NCBI Taxonomy" id="182803"/>
    <lineage>
        <taxon>Eukaryota</taxon>
        <taxon>Metazoa</taxon>
        <taxon>Ecdysozoa</taxon>
        <taxon>Arthropoda</taxon>
        <taxon>Chelicerata</taxon>
        <taxon>Arachnida</taxon>
        <taxon>Araneae</taxon>
        <taxon>Araneomorphae</taxon>
        <taxon>Entelegynae</taxon>
        <taxon>Araneoidea</taxon>
        <taxon>Araneidae</taxon>
        <taxon>Araneus</taxon>
    </lineage>
</organism>
<keyword evidence="2" id="KW-1185">Reference proteome</keyword>
<evidence type="ECO:0000313" key="2">
    <source>
        <dbReference type="Proteomes" id="UP000499080"/>
    </source>
</evidence>
<dbReference type="Proteomes" id="UP000499080">
    <property type="component" value="Unassembled WGS sequence"/>
</dbReference>
<accession>A0A4Y2NLJ8</accession>
<comment type="caution">
    <text evidence="1">The sequence shown here is derived from an EMBL/GenBank/DDBJ whole genome shotgun (WGS) entry which is preliminary data.</text>
</comment>
<gene>
    <name evidence="1" type="ORF">AVEN_257404_1</name>
</gene>